<dbReference type="GO" id="GO:0005886">
    <property type="term" value="C:plasma membrane"/>
    <property type="evidence" value="ECO:0007669"/>
    <property type="project" value="TreeGrafter"/>
</dbReference>
<feature type="compositionally biased region" description="Pro residues" evidence="5">
    <location>
        <begin position="12"/>
        <end position="26"/>
    </location>
</feature>
<dbReference type="EMBL" id="JBAMMX010000015">
    <property type="protein sequence ID" value="KAK6926531.1"/>
    <property type="molecule type" value="Genomic_DNA"/>
</dbReference>
<dbReference type="GO" id="GO:0098542">
    <property type="term" value="P:defense response to other organism"/>
    <property type="evidence" value="ECO:0007669"/>
    <property type="project" value="InterPro"/>
</dbReference>
<feature type="region of interest" description="Disordered" evidence="5">
    <location>
        <begin position="1"/>
        <end position="28"/>
    </location>
</feature>
<gene>
    <name evidence="8" type="ORF">RJ641_008250</name>
</gene>
<evidence type="ECO:0000256" key="2">
    <source>
        <dbReference type="ARBA" id="ARBA00022692"/>
    </source>
</evidence>
<evidence type="ECO:0000256" key="3">
    <source>
        <dbReference type="ARBA" id="ARBA00022989"/>
    </source>
</evidence>
<keyword evidence="3 6" id="KW-1133">Transmembrane helix</keyword>
<protein>
    <submittedName>
        <fullName evidence="8">Late embryogenesis abundant protein, LEA_2 subgroup</fullName>
    </submittedName>
</protein>
<evidence type="ECO:0000256" key="1">
    <source>
        <dbReference type="ARBA" id="ARBA00004167"/>
    </source>
</evidence>
<evidence type="ECO:0000256" key="6">
    <source>
        <dbReference type="SAM" id="Phobius"/>
    </source>
</evidence>
<comment type="caution">
    <text evidence="8">The sequence shown here is derived from an EMBL/GenBank/DDBJ whole genome shotgun (WGS) entry which is preliminary data.</text>
</comment>
<keyword evidence="9" id="KW-1185">Reference proteome</keyword>
<dbReference type="AlphaFoldDB" id="A0AAN8VAE4"/>
<dbReference type="Pfam" id="PF03168">
    <property type="entry name" value="LEA_2"/>
    <property type="match status" value="1"/>
</dbReference>
<evidence type="ECO:0000259" key="7">
    <source>
        <dbReference type="Pfam" id="PF03168"/>
    </source>
</evidence>
<keyword evidence="4 6" id="KW-0472">Membrane</keyword>
<organism evidence="8 9">
    <name type="scientific">Dillenia turbinata</name>
    <dbReference type="NCBI Taxonomy" id="194707"/>
    <lineage>
        <taxon>Eukaryota</taxon>
        <taxon>Viridiplantae</taxon>
        <taxon>Streptophyta</taxon>
        <taxon>Embryophyta</taxon>
        <taxon>Tracheophyta</taxon>
        <taxon>Spermatophyta</taxon>
        <taxon>Magnoliopsida</taxon>
        <taxon>eudicotyledons</taxon>
        <taxon>Gunneridae</taxon>
        <taxon>Pentapetalae</taxon>
        <taxon>Dilleniales</taxon>
        <taxon>Dilleniaceae</taxon>
        <taxon>Dillenia</taxon>
    </lineage>
</organism>
<feature type="domain" description="Late embryogenesis abundant protein LEA-2 subgroup" evidence="7">
    <location>
        <begin position="122"/>
        <end position="215"/>
    </location>
</feature>
<sequence length="311" mass="34945">MADQSRPVTGYPVPPGTNPNGNPPPVTGTAYPYQVQAPYNSYYYHNNNDPNAYNNSNDATRAAFLRRMLMIMIAFLIIIGGVMFIVWLILRPELPEFRIVNLGVAKLNASNSQITGYWDVKFLVRNPNSKMKISYDYIESFIWYTHTALSVTSVAPFEQGTKDQTDVKASFAEVGSYVNPSVVNAINGDLTRGIVRFTVQLGARVGFRAGDWHTRRRYLKVLCSNVPVGFSSTSTGTLSGGSRQCQCATRLAFFYASGIPNYSSFCFTKDLKNTSVLCQWMRRNYLLQKIWHLGFSDDLSLEIEDLLNIMN</sequence>
<accession>A0AAN8VAE4</accession>
<comment type="subcellular location">
    <subcellularLocation>
        <location evidence="1">Membrane</location>
        <topology evidence="1">Single-pass membrane protein</topology>
    </subcellularLocation>
</comment>
<reference evidence="8 9" key="1">
    <citation type="submission" date="2023-12" db="EMBL/GenBank/DDBJ databases">
        <title>A high-quality genome assembly for Dillenia turbinata (Dilleniales).</title>
        <authorList>
            <person name="Chanderbali A."/>
        </authorList>
    </citation>
    <scope>NUCLEOTIDE SEQUENCE [LARGE SCALE GENOMIC DNA]</scope>
    <source>
        <strain evidence="8">LSX21</strain>
        <tissue evidence="8">Leaf</tissue>
    </source>
</reference>
<dbReference type="PANTHER" id="PTHR31234">
    <property type="entry name" value="LATE EMBRYOGENESIS ABUNDANT (LEA) HYDROXYPROLINE-RICH GLYCOPROTEIN FAMILY"/>
    <property type="match status" value="1"/>
</dbReference>
<dbReference type="InterPro" id="IPR044839">
    <property type="entry name" value="NDR1-like"/>
</dbReference>
<dbReference type="PANTHER" id="PTHR31234:SF55">
    <property type="entry name" value="LATE EMBRYOGENESIS ABUNDANT (LEA) HYDROXYPROLINE-RICH GLYCOPROTEIN FAMILY"/>
    <property type="match status" value="1"/>
</dbReference>
<feature type="transmembrane region" description="Helical" evidence="6">
    <location>
        <begin position="69"/>
        <end position="90"/>
    </location>
</feature>
<keyword evidence="2 6" id="KW-0812">Transmembrane</keyword>
<evidence type="ECO:0000256" key="4">
    <source>
        <dbReference type="ARBA" id="ARBA00023136"/>
    </source>
</evidence>
<evidence type="ECO:0000313" key="9">
    <source>
        <dbReference type="Proteomes" id="UP001370490"/>
    </source>
</evidence>
<dbReference type="Proteomes" id="UP001370490">
    <property type="component" value="Unassembled WGS sequence"/>
</dbReference>
<dbReference type="InterPro" id="IPR004864">
    <property type="entry name" value="LEA_2"/>
</dbReference>
<proteinExistence type="predicted"/>
<name>A0AAN8VAE4_9MAGN</name>
<evidence type="ECO:0000313" key="8">
    <source>
        <dbReference type="EMBL" id="KAK6926531.1"/>
    </source>
</evidence>
<evidence type="ECO:0000256" key="5">
    <source>
        <dbReference type="SAM" id="MobiDB-lite"/>
    </source>
</evidence>